<organism evidence="1 2">
    <name type="scientific">Pristionchus pacificus</name>
    <name type="common">Parasitic nematode worm</name>
    <dbReference type="NCBI Taxonomy" id="54126"/>
    <lineage>
        <taxon>Eukaryota</taxon>
        <taxon>Metazoa</taxon>
        <taxon>Ecdysozoa</taxon>
        <taxon>Nematoda</taxon>
        <taxon>Chromadorea</taxon>
        <taxon>Rhabditida</taxon>
        <taxon>Rhabditina</taxon>
        <taxon>Diplogasteromorpha</taxon>
        <taxon>Diplogasteroidea</taxon>
        <taxon>Neodiplogasteridae</taxon>
        <taxon>Pristionchus</taxon>
    </lineage>
</organism>
<evidence type="ECO:0000313" key="2">
    <source>
        <dbReference type="Proteomes" id="UP000005239"/>
    </source>
</evidence>
<name>A0A2A6CP59_PRIPA</name>
<dbReference type="EnsemblMetazoa" id="PPA33128.1">
    <property type="protein sequence ID" value="PPA33128.1"/>
    <property type="gene ID" value="WBGene00205988"/>
</dbReference>
<proteinExistence type="predicted"/>
<reference evidence="2" key="1">
    <citation type="journal article" date="2008" name="Nat. Genet.">
        <title>The Pristionchus pacificus genome provides a unique perspective on nematode lifestyle and parasitism.</title>
        <authorList>
            <person name="Dieterich C."/>
            <person name="Clifton S.W."/>
            <person name="Schuster L.N."/>
            <person name="Chinwalla A."/>
            <person name="Delehaunty K."/>
            <person name="Dinkelacker I."/>
            <person name="Fulton L."/>
            <person name="Fulton R."/>
            <person name="Godfrey J."/>
            <person name="Minx P."/>
            <person name="Mitreva M."/>
            <person name="Roeseler W."/>
            <person name="Tian H."/>
            <person name="Witte H."/>
            <person name="Yang S.P."/>
            <person name="Wilson R.K."/>
            <person name="Sommer R.J."/>
        </authorList>
    </citation>
    <scope>NUCLEOTIDE SEQUENCE [LARGE SCALE GENOMIC DNA]</scope>
    <source>
        <strain evidence="2">PS312</strain>
    </source>
</reference>
<gene>
    <name evidence="1" type="primary">WBGene00205988</name>
</gene>
<evidence type="ECO:0000313" key="1">
    <source>
        <dbReference type="EnsemblMetazoa" id="PPA33128.1"/>
    </source>
</evidence>
<accession>A0A2A6CP59</accession>
<accession>A0A8R1YML9</accession>
<protein>
    <submittedName>
        <fullName evidence="1">Uncharacterized protein</fullName>
    </submittedName>
</protein>
<sequence>MSTTSTTEQQQLEFEIRVIVFLHSGHSFSHRSEMRERACQMRGYQYPLLELQQQSVTTGGTAAPPRHLPGIDSFFFRPPTPTADNAQATSMSDALARAITHHNDDA</sequence>
<keyword evidence="2" id="KW-1185">Reference proteome</keyword>
<dbReference type="Proteomes" id="UP000005239">
    <property type="component" value="Unassembled WGS sequence"/>
</dbReference>
<dbReference type="AlphaFoldDB" id="A0A2A6CP59"/>
<reference evidence="1" key="2">
    <citation type="submission" date="2022-06" db="UniProtKB">
        <authorList>
            <consortium name="EnsemblMetazoa"/>
        </authorList>
    </citation>
    <scope>IDENTIFICATION</scope>
    <source>
        <strain evidence="1">PS312</strain>
    </source>
</reference>